<dbReference type="EMBL" id="QFWT01000001">
    <property type="protein sequence ID" value="PWI35240.1"/>
    <property type="molecule type" value="Genomic_DNA"/>
</dbReference>
<dbReference type="Proteomes" id="UP000245362">
    <property type="component" value="Unassembled WGS sequence"/>
</dbReference>
<dbReference type="OrthoDB" id="5690605at2"/>
<keyword evidence="3" id="KW-1185">Reference proteome</keyword>
<organism evidence="2 3">
    <name type="scientific">Vibrio albus</name>
    <dbReference type="NCBI Taxonomy" id="2200953"/>
    <lineage>
        <taxon>Bacteria</taxon>
        <taxon>Pseudomonadati</taxon>
        <taxon>Pseudomonadota</taxon>
        <taxon>Gammaproteobacteria</taxon>
        <taxon>Vibrionales</taxon>
        <taxon>Vibrionaceae</taxon>
        <taxon>Vibrio</taxon>
    </lineage>
</organism>
<comment type="caution">
    <text evidence="2">The sequence shown here is derived from an EMBL/GenBank/DDBJ whole genome shotgun (WGS) entry which is preliminary data.</text>
</comment>
<protein>
    <submittedName>
        <fullName evidence="2">Flp family type IVb pilin</fullName>
    </submittedName>
</protein>
<evidence type="ECO:0000256" key="1">
    <source>
        <dbReference type="SAM" id="Phobius"/>
    </source>
</evidence>
<reference evidence="2 3" key="1">
    <citation type="submission" date="2018-05" db="EMBL/GenBank/DDBJ databases">
        <title>Vibrio limimaris sp. nov., isolated from marine sediment.</title>
        <authorList>
            <person name="Li C.-M."/>
        </authorList>
    </citation>
    <scope>NUCLEOTIDE SEQUENCE [LARGE SCALE GENOMIC DNA]</scope>
    <source>
        <strain evidence="2 3">E4404</strain>
    </source>
</reference>
<accession>A0A2U3BEN7</accession>
<evidence type="ECO:0000313" key="3">
    <source>
        <dbReference type="Proteomes" id="UP000245362"/>
    </source>
</evidence>
<feature type="transmembrane region" description="Helical" evidence="1">
    <location>
        <begin position="26"/>
        <end position="44"/>
    </location>
</feature>
<gene>
    <name evidence="2" type="ORF">DI392_02945</name>
</gene>
<keyword evidence="1" id="KW-1133">Transmembrane helix</keyword>
<dbReference type="Pfam" id="PF04964">
    <property type="entry name" value="Flp_Fap"/>
    <property type="match status" value="1"/>
</dbReference>
<keyword evidence="1" id="KW-0472">Membrane</keyword>
<dbReference type="InterPro" id="IPR007047">
    <property type="entry name" value="Flp_Fap"/>
</dbReference>
<sequence length="68" mass="7341">MSISTYVKLQLALQHFKRDQRGVTSIEYAIIGVAIAAIMLLVFSDTGPLATALNDAMNTISTQIQSAQ</sequence>
<name>A0A2U3BEN7_9VIBR</name>
<dbReference type="AlphaFoldDB" id="A0A2U3BEN7"/>
<evidence type="ECO:0000313" key="2">
    <source>
        <dbReference type="EMBL" id="PWI35240.1"/>
    </source>
</evidence>
<proteinExistence type="predicted"/>
<keyword evidence="1" id="KW-0812">Transmembrane</keyword>
<dbReference type="RefSeq" id="WP_109318392.1">
    <property type="nucleotide sequence ID" value="NZ_QFWT01000001.1"/>
</dbReference>